<feature type="transmembrane region" description="Helical" evidence="2">
    <location>
        <begin position="184"/>
        <end position="207"/>
    </location>
</feature>
<dbReference type="PANTHER" id="PTHR40761">
    <property type="entry name" value="CONSERVED INTEGRAL MEMBRANE ALANINE VALINE AND LEUCINE RICH PROTEIN-RELATED"/>
    <property type="match status" value="1"/>
</dbReference>
<feature type="transmembrane region" description="Helical" evidence="2">
    <location>
        <begin position="219"/>
        <end position="238"/>
    </location>
</feature>
<keyword evidence="4" id="KW-1185">Reference proteome</keyword>
<reference evidence="4" key="1">
    <citation type="journal article" date="2019" name="Int. J. Syst. Evol. Microbiol.">
        <title>The Global Catalogue of Microorganisms (GCM) 10K type strain sequencing project: providing services to taxonomists for standard genome sequencing and annotation.</title>
        <authorList>
            <consortium name="The Broad Institute Genomics Platform"/>
            <consortium name="The Broad Institute Genome Sequencing Center for Infectious Disease"/>
            <person name="Wu L."/>
            <person name="Ma J."/>
        </authorList>
    </citation>
    <scope>NUCLEOTIDE SEQUENCE [LARGE SCALE GENOMIC DNA]</scope>
    <source>
        <strain evidence="4">JCM 16259</strain>
    </source>
</reference>
<keyword evidence="2" id="KW-1133">Transmembrane helix</keyword>
<gene>
    <name evidence="3" type="ORF">GCM10009858_15860</name>
</gene>
<feature type="transmembrane region" description="Helical" evidence="2">
    <location>
        <begin position="131"/>
        <end position="150"/>
    </location>
</feature>
<feature type="transmembrane region" description="Helical" evidence="2">
    <location>
        <begin position="250"/>
        <end position="267"/>
    </location>
</feature>
<sequence length="309" mass="30448">MTLGLFGALLAALAYGAATVLQAVGVRRAAALPPGTAVLGRVRAAWPYAVGLALDGVGFLASVAALRTLPLFLVESAIASSVAVTAVLSVLVLHVRLGVPEVVALLAVGAGLTGLALTAADGPAVHPGPAATWWLFAAAVLVAVLLVVGVRDRSRGAVLLSVAAGLGFGGVGVAARLLEIPSPVWALATDGLAWALVVHAVLATVAYGMALSRGRVTTVAALTFATETVLPAAVGLVALGDRVGPGRAPWAAAAFVVTLAGCIALASRAEPGEAGDPGGRPAASATDPADSSPTPQPAPAQEHDASRRP</sequence>
<evidence type="ECO:0000313" key="4">
    <source>
        <dbReference type="Proteomes" id="UP001500730"/>
    </source>
</evidence>
<proteinExistence type="predicted"/>
<dbReference type="PANTHER" id="PTHR40761:SF1">
    <property type="entry name" value="CONSERVED INTEGRAL MEMBRANE ALANINE VALINE AND LEUCINE RICH PROTEIN-RELATED"/>
    <property type="match status" value="1"/>
</dbReference>
<feature type="transmembrane region" description="Helical" evidence="2">
    <location>
        <begin position="78"/>
        <end position="97"/>
    </location>
</feature>
<feature type="compositionally biased region" description="Low complexity" evidence="1">
    <location>
        <begin position="281"/>
        <end position="293"/>
    </location>
</feature>
<evidence type="ECO:0000256" key="2">
    <source>
        <dbReference type="SAM" id="Phobius"/>
    </source>
</evidence>
<keyword evidence="2" id="KW-0812">Transmembrane</keyword>
<accession>A0ABP5YDE0</accession>
<keyword evidence="2" id="KW-0472">Membrane</keyword>
<protein>
    <recommendedName>
        <fullName evidence="5">Integral membrane protein</fullName>
    </recommendedName>
</protein>
<feature type="transmembrane region" description="Helical" evidence="2">
    <location>
        <begin position="46"/>
        <end position="66"/>
    </location>
</feature>
<name>A0ABP5YDE0_9MICO</name>
<dbReference type="EMBL" id="BAAARE010000006">
    <property type="protein sequence ID" value="GAA2479157.1"/>
    <property type="molecule type" value="Genomic_DNA"/>
</dbReference>
<feature type="transmembrane region" description="Helical" evidence="2">
    <location>
        <begin position="157"/>
        <end position="178"/>
    </location>
</feature>
<evidence type="ECO:0008006" key="5">
    <source>
        <dbReference type="Google" id="ProtNLM"/>
    </source>
</evidence>
<feature type="region of interest" description="Disordered" evidence="1">
    <location>
        <begin position="270"/>
        <end position="309"/>
    </location>
</feature>
<organism evidence="3 4">
    <name type="scientific">Terrabacter carboxydivorans</name>
    <dbReference type="NCBI Taxonomy" id="619730"/>
    <lineage>
        <taxon>Bacteria</taxon>
        <taxon>Bacillati</taxon>
        <taxon>Actinomycetota</taxon>
        <taxon>Actinomycetes</taxon>
        <taxon>Micrococcales</taxon>
        <taxon>Intrasporangiaceae</taxon>
        <taxon>Terrabacter</taxon>
    </lineage>
</organism>
<dbReference type="RefSeq" id="WP_344254302.1">
    <property type="nucleotide sequence ID" value="NZ_BAAARE010000006.1"/>
</dbReference>
<comment type="caution">
    <text evidence="3">The sequence shown here is derived from an EMBL/GenBank/DDBJ whole genome shotgun (WGS) entry which is preliminary data.</text>
</comment>
<dbReference type="Proteomes" id="UP001500730">
    <property type="component" value="Unassembled WGS sequence"/>
</dbReference>
<evidence type="ECO:0000256" key="1">
    <source>
        <dbReference type="SAM" id="MobiDB-lite"/>
    </source>
</evidence>
<evidence type="ECO:0000313" key="3">
    <source>
        <dbReference type="EMBL" id="GAA2479157.1"/>
    </source>
</evidence>